<name>A0A8J2ZAJ8_9PROT</name>
<feature type="region of interest" description="Disordered" evidence="1">
    <location>
        <begin position="1"/>
        <end position="38"/>
    </location>
</feature>
<comment type="caution">
    <text evidence="2">The sequence shown here is derived from an EMBL/GenBank/DDBJ whole genome shotgun (WGS) entry which is preliminary data.</text>
</comment>
<dbReference type="EMBL" id="BMKS01000004">
    <property type="protein sequence ID" value="GGG28355.1"/>
    <property type="molecule type" value="Genomic_DNA"/>
</dbReference>
<dbReference type="AlphaFoldDB" id="A0A8J2ZAJ8"/>
<sequence>MDDQGRPRDLPPADRNSAPADEGGSTPQATARQGPRRRRLSDKLLVAFHQACDHGELEVASELLRILETVIARPAPHVMRDRRQVVESLVAAHHRLWELRHPELRHAAD</sequence>
<gene>
    <name evidence="2" type="ORF">GCM10010964_15330</name>
</gene>
<feature type="compositionally biased region" description="Basic and acidic residues" evidence="1">
    <location>
        <begin position="1"/>
        <end position="12"/>
    </location>
</feature>
<evidence type="ECO:0000313" key="2">
    <source>
        <dbReference type="EMBL" id="GGG28355.1"/>
    </source>
</evidence>
<keyword evidence="3" id="KW-1185">Reference proteome</keyword>
<accession>A0A8J2ZAJ8</accession>
<proteinExistence type="predicted"/>
<organism evidence="2 3">
    <name type="scientific">Caldovatus sediminis</name>
    <dbReference type="NCBI Taxonomy" id="2041189"/>
    <lineage>
        <taxon>Bacteria</taxon>
        <taxon>Pseudomonadati</taxon>
        <taxon>Pseudomonadota</taxon>
        <taxon>Alphaproteobacteria</taxon>
        <taxon>Acetobacterales</taxon>
        <taxon>Roseomonadaceae</taxon>
        <taxon>Caldovatus</taxon>
    </lineage>
</organism>
<dbReference type="Proteomes" id="UP000597507">
    <property type="component" value="Unassembled WGS sequence"/>
</dbReference>
<evidence type="ECO:0000313" key="3">
    <source>
        <dbReference type="Proteomes" id="UP000597507"/>
    </source>
</evidence>
<reference evidence="2 3" key="1">
    <citation type="journal article" date="2014" name="Int. J. Syst. Evol. Microbiol.">
        <title>Complete genome sequence of Corynebacterium casei LMG S-19264T (=DSM 44701T), isolated from a smear-ripened cheese.</title>
        <authorList>
            <consortium name="US DOE Joint Genome Institute (JGI-PGF)"/>
            <person name="Walter F."/>
            <person name="Albersmeier A."/>
            <person name="Kalinowski J."/>
            <person name="Ruckert C."/>
        </authorList>
    </citation>
    <scope>NUCLEOTIDE SEQUENCE [LARGE SCALE GENOMIC DNA]</scope>
    <source>
        <strain evidence="2 3">CGMCC 1.16330</strain>
    </source>
</reference>
<protein>
    <submittedName>
        <fullName evidence="2">Uncharacterized protein</fullName>
    </submittedName>
</protein>
<evidence type="ECO:0000256" key="1">
    <source>
        <dbReference type="SAM" id="MobiDB-lite"/>
    </source>
</evidence>